<sequence length="145" mass="16846">MPTDLRLESSPQLKQKQSGITNLTVDIPASYNPKGQAEVHSRPRWKTPEFIFYYTVFLVAIPIMIWIPVRLSSSSHPNYPFYRQKLRAGWLFGRQVDNSDILDSIEGIYPRWYVSFNITMLRLVSFGMVIIGHVTKLAFRIQARL</sequence>
<proteinExistence type="predicted"/>
<dbReference type="AlphaFoldDB" id="A0A1C7M5G3"/>
<accession>A0A1C7M5G3</accession>
<keyword evidence="1" id="KW-0472">Membrane</keyword>
<evidence type="ECO:0008006" key="4">
    <source>
        <dbReference type="Google" id="ProtNLM"/>
    </source>
</evidence>
<dbReference type="Proteomes" id="UP000092993">
    <property type="component" value="Unassembled WGS sequence"/>
</dbReference>
<keyword evidence="1" id="KW-0812">Transmembrane</keyword>
<dbReference type="EMBL" id="LUGG01000009">
    <property type="protein sequence ID" value="OBZ72185.1"/>
    <property type="molecule type" value="Genomic_DNA"/>
</dbReference>
<evidence type="ECO:0000313" key="2">
    <source>
        <dbReference type="EMBL" id="OBZ72185.1"/>
    </source>
</evidence>
<gene>
    <name evidence="2" type="ORF">A0H81_07408</name>
</gene>
<reference evidence="2 3" key="1">
    <citation type="submission" date="2016-03" db="EMBL/GenBank/DDBJ databases">
        <title>Whole genome sequencing of Grifola frondosa 9006-11.</title>
        <authorList>
            <person name="Min B."/>
            <person name="Park H."/>
            <person name="Kim J.-G."/>
            <person name="Cho H."/>
            <person name="Oh Y.-L."/>
            <person name="Kong W.-S."/>
            <person name="Choi I.-G."/>
        </authorList>
    </citation>
    <scope>NUCLEOTIDE SEQUENCE [LARGE SCALE GENOMIC DNA]</scope>
    <source>
        <strain evidence="2 3">9006-11</strain>
    </source>
</reference>
<dbReference type="STRING" id="5627.A0A1C7M5G3"/>
<protein>
    <recommendedName>
        <fullName evidence="4">Glycerol uptake protein 1</fullName>
    </recommendedName>
</protein>
<dbReference type="OrthoDB" id="420606at2759"/>
<evidence type="ECO:0000313" key="3">
    <source>
        <dbReference type="Proteomes" id="UP000092993"/>
    </source>
</evidence>
<comment type="caution">
    <text evidence="2">The sequence shown here is derived from an EMBL/GenBank/DDBJ whole genome shotgun (WGS) entry which is preliminary data.</text>
</comment>
<name>A0A1C7M5G3_GRIFR</name>
<keyword evidence="3" id="KW-1185">Reference proteome</keyword>
<feature type="transmembrane region" description="Helical" evidence="1">
    <location>
        <begin position="120"/>
        <end position="139"/>
    </location>
</feature>
<evidence type="ECO:0000256" key="1">
    <source>
        <dbReference type="SAM" id="Phobius"/>
    </source>
</evidence>
<organism evidence="2 3">
    <name type="scientific">Grifola frondosa</name>
    <name type="common">Maitake</name>
    <name type="synonym">Polyporus frondosus</name>
    <dbReference type="NCBI Taxonomy" id="5627"/>
    <lineage>
        <taxon>Eukaryota</taxon>
        <taxon>Fungi</taxon>
        <taxon>Dikarya</taxon>
        <taxon>Basidiomycota</taxon>
        <taxon>Agaricomycotina</taxon>
        <taxon>Agaricomycetes</taxon>
        <taxon>Polyporales</taxon>
        <taxon>Grifolaceae</taxon>
        <taxon>Grifola</taxon>
    </lineage>
</organism>
<feature type="transmembrane region" description="Helical" evidence="1">
    <location>
        <begin position="50"/>
        <end position="69"/>
    </location>
</feature>
<keyword evidence="1" id="KW-1133">Transmembrane helix</keyword>